<dbReference type="EC" id="5.6.2.4" evidence="17"/>
<dbReference type="PANTHER" id="PTHR13710">
    <property type="entry name" value="DNA HELICASE RECQ FAMILY MEMBER"/>
    <property type="match status" value="1"/>
</dbReference>
<feature type="compositionally biased region" description="Acidic residues" evidence="21">
    <location>
        <begin position="1353"/>
        <end position="1365"/>
    </location>
</feature>
<dbReference type="Proteomes" id="UP000242188">
    <property type="component" value="Unassembled WGS sequence"/>
</dbReference>
<dbReference type="STRING" id="6573.A0A210PMQ5"/>
<feature type="region of interest" description="Disordered" evidence="21">
    <location>
        <begin position="132"/>
        <end position="201"/>
    </location>
</feature>
<keyword evidence="6" id="KW-0547">Nucleotide-binding</keyword>
<dbReference type="SMART" id="SM00956">
    <property type="entry name" value="RQC"/>
    <property type="match status" value="1"/>
</dbReference>
<dbReference type="InterPro" id="IPR002464">
    <property type="entry name" value="DNA/RNA_helicase_DEAH_CS"/>
</dbReference>
<dbReference type="InterPro" id="IPR018982">
    <property type="entry name" value="RQC_domain"/>
</dbReference>
<dbReference type="InterPro" id="IPR044876">
    <property type="entry name" value="HRDC_dom_sf"/>
</dbReference>
<dbReference type="CDD" id="cd18794">
    <property type="entry name" value="SF2_C_RecQ"/>
    <property type="match status" value="1"/>
</dbReference>
<name>A0A210PMQ5_MIZYE</name>
<comment type="similarity">
    <text evidence="3">Belongs to the helicase family. RecQ subfamily.</text>
</comment>
<dbReference type="NCBIfam" id="TIGR00614">
    <property type="entry name" value="recQ_fam"/>
    <property type="match status" value="1"/>
</dbReference>
<evidence type="ECO:0000256" key="13">
    <source>
        <dbReference type="ARBA" id="ARBA00023204"/>
    </source>
</evidence>
<evidence type="ECO:0000256" key="9">
    <source>
        <dbReference type="ARBA" id="ARBA00022806"/>
    </source>
</evidence>
<dbReference type="InterPro" id="IPR014001">
    <property type="entry name" value="Helicase_ATP-bd"/>
</dbReference>
<dbReference type="Pfam" id="PF00570">
    <property type="entry name" value="HRDC"/>
    <property type="match status" value="1"/>
</dbReference>
<feature type="compositionally biased region" description="Polar residues" evidence="21">
    <location>
        <begin position="315"/>
        <end position="325"/>
    </location>
</feature>
<dbReference type="PANTHER" id="PTHR13710:SF153">
    <property type="entry name" value="RECQ-LIKE DNA HELICASE BLM"/>
    <property type="match status" value="1"/>
</dbReference>
<dbReference type="GO" id="GO:0046872">
    <property type="term" value="F:metal ion binding"/>
    <property type="evidence" value="ECO:0007669"/>
    <property type="project" value="UniProtKB-KW"/>
</dbReference>
<feature type="compositionally biased region" description="Low complexity" evidence="21">
    <location>
        <begin position="1395"/>
        <end position="1404"/>
    </location>
</feature>
<dbReference type="GO" id="GO:0016787">
    <property type="term" value="F:hydrolase activity"/>
    <property type="evidence" value="ECO:0007669"/>
    <property type="project" value="UniProtKB-KW"/>
</dbReference>
<dbReference type="PROSITE" id="PS51194">
    <property type="entry name" value="HELICASE_CTER"/>
    <property type="match status" value="1"/>
</dbReference>
<proteinExistence type="inferred from homology"/>
<keyword evidence="8" id="KW-0378">Hydrolase</keyword>
<dbReference type="Pfam" id="PF00271">
    <property type="entry name" value="Helicase_C"/>
    <property type="match status" value="1"/>
</dbReference>
<feature type="region of interest" description="Disordered" evidence="21">
    <location>
        <begin position="429"/>
        <end position="465"/>
    </location>
</feature>
<keyword evidence="15" id="KW-0539">Nucleus</keyword>
<dbReference type="InterPro" id="IPR002121">
    <property type="entry name" value="HRDC_dom"/>
</dbReference>
<feature type="compositionally biased region" description="Basic residues" evidence="21">
    <location>
        <begin position="1425"/>
        <end position="1436"/>
    </location>
</feature>
<feature type="domain" description="Helicase ATP-binding" evidence="23">
    <location>
        <begin position="716"/>
        <end position="891"/>
    </location>
</feature>
<evidence type="ECO:0000256" key="1">
    <source>
        <dbReference type="ARBA" id="ARBA00001947"/>
    </source>
</evidence>
<comment type="cofactor">
    <cofactor evidence="1">
        <name>Zn(2+)</name>
        <dbReference type="ChEBI" id="CHEBI:29105"/>
    </cofactor>
</comment>
<evidence type="ECO:0000259" key="23">
    <source>
        <dbReference type="PROSITE" id="PS51192"/>
    </source>
</evidence>
<dbReference type="GO" id="GO:0005694">
    <property type="term" value="C:chromosome"/>
    <property type="evidence" value="ECO:0007669"/>
    <property type="project" value="TreeGrafter"/>
</dbReference>
<keyword evidence="10" id="KW-0862">Zinc</keyword>
<feature type="compositionally biased region" description="Polar residues" evidence="21">
    <location>
        <begin position="633"/>
        <end position="675"/>
    </location>
</feature>
<evidence type="ECO:0000256" key="11">
    <source>
        <dbReference type="ARBA" id="ARBA00022840"/>
    </source>
</evidence>
<feature type="compositionally biased region" description="Polar residues" evidence="21">
    <location>
        <begin position="1339"/>
        <end position="1350"/>
    </location>
</feature>
<feature type="region of interest" description="Disordered" evidence="21">
    <location>
        <begin position="1338"/>
        <end position="1467"/>
    </location>
</feature>
<organism evidence="25 26">
    <name type="scientific">Mizuhopecten yessoensis</name>
    <name type="common">Japanese scallop</name>
    <name type="synonym">Patinopecten yessoensis</name>
    <dbReference type="NCBI Taxonomy" id="6573"/>
    <lineage>
        <taxon>Eukaryota</taxon>
        <taxon>Metazoa</taxon>
        <taxon>Spiralia</taxon>
        <taxon>Lophotrochozoa</taxon>
        <taxon>Mollusca</taxon>
        <taxon>Bivalvia</taxon>
        <taxon>Autobranchia</taxon>
        <taxon>Pteriomorphia</taxon>
        <taxon>Pectinida</taxon>
        <taxon>Pectinoidea</taxon>
        <taxon>Pectinidae</taxon>
        <taxon>Mizuhopecten</taxon>
    </lineage>
</organism>
<dbReference type="PROSITE" id="PS51192">
    <property type="entry name" value="HELICASE_ATP_BIND_1"/>
    <property type="match status" value="1"/>
</dbReference>
<comment type="catalytic activity">
    <reaction evidence="19">
        <text>ATP + H2O = ADP + phosphate + H(+)</text>
        <dbReference type="Rhea" id="RHEA:13065"/>
        <dbReference type="ChEBI" id="CHEBI:15377"/>
        <dbReference type="ChEBI" id="CHEBI:15378"/>
        <dbReference type="ChEBI" id="CHEBI:30616"/>
        <dbReference type="ChEBI" id="CHEBI:43474"/>
        <dbReference type="ChEBI" id="CHEBI:456216"/>
    </reaction>
</comment>
<dbReference type="GO" id="GO:0005634">
    <property type="term" value="C:nucleus"/>
    <property type="evidence" value="ECO:0007669"/>
    <property type="project" value="UniProtKB-SubCell"/>
</dbReference>
<dbReference type="SMART" id="SM00487">
    <property type="entry name" value="DEXDc"/>
    <property type="match status" value="1"/>
</dbReference>
<evidence type="ECO:0000256" key="12">
    <source>
        <dbReference type="ARBA" id="ARBA00023125"/>
    </source>
</evidence>
<dbReference type="GO" id="GO:0043138">
    <property type="term" value="F:3'-5' DNA helicase activity"/>
    <property type="evidence" value="ECO:0007669"/>
    <property type="project" value="UniProtKB-EC"/>
</dbReference>
<evidence type="ECO:0000256" key="4">
    <source>
        <dbReference type="ARBA" id="ARBA00022705"/>
    </source>
</evidence>
<comment type="caution">
    <text evidence="25">The sequence shown here is derived from an EMBL/GenBank/DDBJ whole genome shotgun (WGS) entry which is preliminary data.</text>
</comment>
<dbReference type="EMBL" id="NEDP02005580">
    <property type="protein sequence ID" value="OWF37785.1"/>
    <property type="molecule type" value="Genomic_DNA"/>
</dbReference>
<dbReference type="GO" id="GO:0009378">
    <property type="term" value="F:four-way junction helicase activity"/>
    <property type="evidence" value="ECO:0007669"/>
    <property type="project" value="TreeGrafter"/>
</dbReference>
<keyword evidence="5" id="KW-0479">Metal-binding</keyword>
<dbReference type="SUPFAM" id="SSF52540">
    <property type="entry name" value="P-loop containing nucleoside triphosphate hydrolases"/>
    <property type="match status" value="2"/>
</dbReference>
<dbReference type="Pfam" id="PF09382">
    <property type="entry name" value="RQC"/>
    <property type="match status" value="1"/>
</dbReference>
<evidence type="ECO:0000256" key="20">
    <source>
        <dbReference type="ARBA" id="ARBA00073450"/>
    </source>
</evidence>
<dbReference type="SUPFAM" id="SSF47819">
    <property type="entry name" value="HRDC-like"/>
    <property type="match status" value="1"/>
</dbReference>
<gene>
    <name evidence="25" type="ORF">KP79_PYT15640</name>
</gene>
<dbReference type="GO" id="GO:0005737">
    <property type="term" value="C:cytoplasm"/>
    <property type="evidence" value="ECO:0007669"/>
    <property type="project" value="TreeGrafter"/>
</dbReference>
<keyword evidence="14" id="KW-0413">Isomerase</keyword>
<protein>
    <recommendedName>
        <fullName evidence="20">RecQ-like DNA helicase BLM</fullName>
        <ecNumber evidence="17">5.6.2.4</ecNumber>
    </recommendedName>
    <alternativeName>
        <fullName evidence="18">DNA 3'-5' helicase BLM</fullName>
    </alternativeName>
</protein>
<dbReference type="PROSITE" id="PS50967">
    <property type="entry name" value="HRDC"/>
    <property type="match status" value="1"/>
</dbReference>
<dbReference type="InterPro" id="IPR001650">
    <property type="entry name" value="Helicase_C-like"/>
</dbReference>
<dbReference type="InterPro" id="IPR036388">
    <property type="entry name" value="WH-like_DNA-bd_sf"/>
</dbReference>
<dbReference type="GO" id="GO:0003677">
    <property type="term" value="F:DNA binding"/>
    <property type="evidence" value="ECO:0007669"/>
    <property type="project" value="UniProtKB-KW"/>
</dbReference>
<feature type="domain" description="Helicase C-terminal" evidence="24">
    <location>
        <begin position="913"/>
        <end position="1064"/>
    </location>
</feature>
<dbReference type="PROSITE" id="PS00690">
    <property type="entry name" value="DEAH_ATP_HELICASE"/>
    <property type="match status" value="1"/>
</dbReference>
<dbReference type="FunFam" id="1.10.10.10:FF:000495">
    <property type="entry name" value="RecQ family helicase MusN"/>
    <property type="match status" value="1"/>
</dbReference>
<dbReference type="Pfam" id="PF16124">
    <property type="entry name" value="RecQ_Zn_bind"/>
    <property type="match status" value="1"/>
</dbReference>
<dbReference type="InterPro" id="IPR032284">
    <property type="entry name" value="RecQ_Zn-bd"/>
</dbReference>
<evidence type="ECO:0000256" key="3">
    <source>
        <dbReference type="ARBA" id="ARBA00005446"/>
    </source>
</evidence>
<reference evidence="25 26" key="1">
    <citation type="journal article" date="2017" name="Nat. Ecol. Evol.">
        <title>Scallop genome provides insights into evolution of bilaterian karyotype and development.</title>
        <authorList>
            <person name="Wang S."/>
            <person name="Zhang J."/>
            <person name="Jiao W."/>
            <person name="Li J."/>
            <person name="Xun X."/>
            <person name="Sun Y."/>
            <person name="Guo X."/>
            <person name="Huan P."/>
            <person name="Dong B."/>
            <person name="Zhang L."/>
            <person name="Hu X."/>
            <person name="Sun X."/>
            <person name="Wang J."/>
            <person name="Zhao C."/>
            <person name="Wang Y."/>
            <person name="Wang D."/>
            <person name="Huang X."/>
            <person name="Wang R."/>
            <person name="Lv J."/>
            <person name="Li Y."/>
            <person name="Zhang Z."/>
            <person name="Liu B."/>
            <person name="Lu W."/>
            <person name="Hui Y."/>
            <person name="Liang J."/>
            <person name="Zhou Z."/>
            <person name="Hou R."/>
            <person name="Li X."/>
            <person name="Liu Y."/>
            <person name="Li H."/>
            <person name="Ning X."/>
            <person name="Lin Y."/>
            <person name="Zhao L."/>
            <person name="Xing Q."/>
            <person name="Dou J."/>
            <person name="Li Y."/>
            <person name="Mao J."/>
            <person name="Guo H."/>
            <person name="Dou H."/>
            <person name="Li T."/>
            <person name="Mu C."/>
            <person name="Jiang W."/>
            <person name="Fu Q."/>
            <person name="Fu X."/>
            <person name="Miao Y."/>
            <person name="Liu J."/>
            <person name="Yu Q."/>
            <person name="Li R."/>
            <person name="Liao H."/>
            <person name="Li X."/>
            <person name="Kong Y."/>
            <person name="Jiang Z."/>
            <person name="Chourrout D."/>
            <person name="Li R."/>
            <person name="Bao Z."/>
        </authorList>
    </citation>
    <scope>NUCLEOTIDE SEQUENCE [LARGE SCALE GENOMIC DNA]</scope>
    <source>
        <strain evidence="25 26">PY_sf001</strain>
    </source>
</reference>
<evidence type="ECO:0000313" key="26">
    <source>
        <dbReference type="Proteomes" id="UP000242188"/>
    </source>
</evidence>
<comment type="catalytic activity">
    <reaction evidence="16">
        <text>Couples ATP hydrolysis with the unwinding of duplex DNA by translocating in the 3'-5' direction.</text>
        <dbReference type="EC" id="5.6.2.4"/>
    </reaction>
</comment>
<feature type="compositionally biased region" description="Basic residues" evidence="21">
    <location>
        <begin position="1369"/>
        <end position="1394"/>
    </location>
</feature>
<dbReference type="GO" id="GO:0006260">
    <property type="term" value="P:DNA replication"/>
    <property type="evidence" value="ECO:0007669"/>
    <property type="project" value="UniProtKB-KW"/>
</dbReference>
<comment type="subcellular location">
    <subcellularLocation>
        <location evidence="2">Nucleus</location>
    </subcellularLocation>
</comment>
<dbReference type="FunFam" id="3.40.50.300:FF:000537">
    <property type="entry name" value="Bloom syndrome RecQ-like helicase"/>
    <property type="match status" value="1"/>
</dbReference>
<keyword evidence="12" id="KW-0238">DNA-binding</keyword>
<dbReference type="InterPro" id="IPR011545">
    <property type="entry name" value="DEAD/DEAH_box_helicase_dom"/>
</dbReference>
<dbReference type="Gene3D" id="1.10.10.10">
    <property type="entry name" value="Winged helix-like DNA-binding domain superfamily/Winged helix DNA-binding domain"/>
    <property type="match status" value="1"/>
</dbReference>
<evidence type="ECO:0000313" key="25">
    <source>
        <dbReference type="EMBL" id="OWF37785.1"/>
    </source>
</evidence>
<feature type="compositionally biased region" description="Basic and acidic residues" evidence="21">
    <location>
        <begin position="272"/>
        <end position="289"/>
    </location>
</feature>
<dbReference type="GO" id="GO:0000724">
    <property type="term" value="P:double-strand break repair via homologous recombination"/>
    <property type="evidence" value="ECO:0007669"/>
    <property type="project" value="TreeGrafter"/>
</dbReference>
<keyword evidence="13" id="KW-0234">DNA repair</keyword>
<evidence type="ECO:0000256" key="5">
    <source>
        <dbReference type="ARBA" id="ARBA00022723"/>
    </source>
</evidence>
<feature type="region of interest" description="Disordered" evidence="21">
    <location>
        <begin position="55"/>
        <end position="85"/>
    </location>
</feature>
<dbReference type="SMART" id="SM00490">
    <property type="entry name" value="HELICc"/>
    <property type="match status" value="1"/>
</dbReference>
<evidence type="ECO:0000256" key="6">
    <source>
        <dbReference type="ARBA" id="ARBA00022741"/>
    </source>
</evidence>
<dbReference type="FunFam" id="3.40.50.300:FF:000340">
    <property type="entry name" value="Bloom syndrome, RecQ helicase"/>
    <property type="match status" value="1"/>
</dbReference>
<evidence type="ECO:0000259" key="22">
    <source>
        <dbReference type="PROSITE" id="PS50967"/>
    </source>
</evidence>
<evidence type="ECO:0000256" key="15">
    <source>
        <dbReference type="ARBA" id="ARBA00023242"/>
    </source>
</evidence>
<evidence type="ECO:0000256" key="16">
    <source>
        <dbReference type="ARBA" id="ARBA00034617"/>
    </source>
</evidence>
<keyword evidence="7" id="KW-0227">DNA damage</keyword>
<keyword evidence="4" id="KW-0235">DNA replication</keyword>
<feature type="domain" description="HRDC" evidence="22">
    <location>
        <begin position="1251"/>
        <end position="1334"/>
    </location>
</feature>
<evidence type="ECO:0000256" key="2">
    <source>
        <dbReference type="ARBA" id="ARBA00004123"/>
    </source>
</evidence>
<dbReference type="GO" id="GO:0005524">
    <property type="term" value="F:ATP binding"/>
    <property type="evidence" value="ECO:0007669"/>
    <property type="project" value="UniProtKB-KW"/>
</dbReference>
<dbReference type="OrthoDB" id="10261556at2759"/>
<dbReference type="InterPro" id="IPR027417">
    <property type="entry name" value="P-loop_NTPase"/>
</dbReference>
<keyword evidence="11" id="KW-0067">ATP-binding</keyword>
<dbReference type="Gene3D" id="1.10.150.80">
    <property type="entry name" value="HRDC domain"/>
    <property type="match status" value="1"/>
</dbReference>
<evidence type="ECO:0000256" key="7">
    <source>
        <dbReference type="ARBA" id="ARBA00022763"/>
    </source>
</evidence>
<evidence type="ECO:0000256" key="17">
    <source>
        <dbReference type="ARBA" id="ARBA00034808"/>
    </source>
</evidence>
<evidence type="ECO:0000256" key="21">
    <source>
        <dbReference type="SAM" id="MobiDB-lite"/>
    </source>
</evidence>
<evidence type="ECO:0000256" key="8">
    <source>
        <dbReference type="ARBA" id="ARBA00022801"/>
    </source>
</evidence>
<dbReference type="InterPro" id="IPR004589">
    <property type="entry name" value="DNA_helicase_ATP-dep_RecQ"/>
</dbReference>
<feature type="compositionally biased region" description="Polar residues" evidence="21">
    <location>
        <begin position="1405"/>
        <end position="1419"/>
    </location>
</feature>
<feature type="region of interest" description="Disordered" evidence="21">
    <location>
        <begin position="219"/>
        <end position="240"/>
    </location>
</feature>
<evidence type="ECO:0000256" key="10">
    <source>
        <dbReference type="ARBA" id="ARBA00022833"/>
    </source>
</evidence>
<evidence type="ECO:0000256" key="18">
    <source>
        <dbReference type="ARBA" id="ARBA00044542"/>
    </source>
</evidence>
<dbReference type="Pfam" id="PF00270">
    <property type="entry name" value="DEAD"/>
    <property type="match status" value="1"/>
</dbReference>
<sequence length="1467" mass="162646">MSEASNDDRSVVTKNGFKFKRTSLNKGTKHVFSNKFSLESSTKIQTQSSDFKFSAPVTNARPSKADLSQTKKNVNSSSSPIPPLPTICVDDYEDNEEWLTTRPIPKSAQTTSKFVPKTSKVWKQQMSITDFTGKDIKPSKPVATVAPHSLPGQTSKSKTDQSFLKSSMSKGPGRLLYTGKEDDADDDLFGPSFSEPKTSEASHDYLDASQSRTFAEPAFSTKTKQNKPVGTSTSINILPTGDNDDSRDFTTVSPILKPKAILSLKRSKHFRGKDGLNDSAESRKSKTFQEQEPDLTDLNGDGSMMQQLKRRRTETFPSVPTTSDRPITDSPMPGDKENEKIDPLLHPLLKKPAGQLSGEDVVELRTVLLRIMDETCDIISKISTDDLMVIAWQNYERLQKLLKFRKSIKLKADCFSSPLENTSVQQKFADGGLPQSNISSRPLPYRNLSPASTSTPLRLQGLDSAMPRGEASGLMDKSVKRMSSSSVNAFGSPIPCGESFFEDDAKLTQSHAKFMASFSNKSVGSPVSFSRNSPVTGVTSPPVLSLSRSLAVGNSSSHADTNFTRGSDVVTSNFDFNYKIAQHEGPSSEKRPGHIETSVTAQGSLHDDMGNDMFIDIDDYEFDEEENEESDMPSINHTPRRTQQTDTGASNAARSGNRSFQSSDYPASEPSSCQKQPEDANKRFDGYEFSHSKEMMKAFTSVFGLRSFRHHQLQAINASLLGNDCFILMPTGGGKSLCYQLPALVSGGVSIIVSPLRALIQDQVQRLNSLMIPAAQLSSDQNKTQADFIYTKLSYRKPEITLLYVTPEKISASDKLNNCLDNMYRRRILSRFVIDEAHCVSQWGHDFRPDYKKLNILRERYPEVPMMAVTATATPRVRKDIIHQLKMKDPKWFVQSFNRPNLRLSVEPKKPSTLTADIIKLIKERFSGKCGIVYCLSRKECDSTAQDLGKAGIQAVSYHAGLGDGERISIQEKWLNGNMCKVICATIAFGMGIDKADVRFVIHYSLPKSMEGYYQEAGRAGRDGQLAYCLLYYNYQDVKRIRRILELDKNATYESKKVHIDNLFQMVQYCENVADCRRAQLLNYLGEHTFDRSGCGSFKGSMCDNCASKDLFQLRDVTEDAKQIIKCVRSLTSSGTGRNSDYTLLHFVEIFRGSSNSKIKDQGHDKLPLHGRGKSYSRHDAERLLRKLVIDGILMEHLKTTAMEHMACYIRIGRAANDVMMGNKKIELQVQGNRSRSAVAKIGRGTVSKHDNLVEECYTELLELAKTIAQEHGFKNVDRLFPLAMLRQLAEETPLTVDEMTDKIDNLPQYKVTKYGADRFLDITTKYCVLMSTAAESEAAQSGANQTSTGPDPDWESPYFEEEETGSGRYKKRGSGRGRGSFKKKFGGRKKKAAGKAAGNKTFGNSESSGGFSQYTYQNSSGSSKRGRGGKSRGRGSRGGGNTLGFLPAPNTKQRSFLGGTGGAFFG</sequence>
<dbReference type="SMART" id="SM00341">
    <property type="entry name" value="HRDC"/>
    <property type="match status" value="1"/>
</dbReference>
<feature type="region of interest" description="Disordered" evidence="21">
    <location>
        <begin position="623"/>
        <end position="680"/>
    </location>
</feature>
<dbReference type="InterPro" id="IPR010997">
    <property type="entry name" value="HRDC-like_sf"/>
</dbReference>
<evidence type="ECO:0000259" key="24">
    <source>
        <dbReference type="PROSITE" id="PS51194"/>
    </source>
</evidence>
<dbReference type="Gene3D" id="3.40.50.300">
    <property type="entry name" value="P-loop containing nucleotide triphosphate hydrolases"/>
    <property type="match status" value="2"/>
</dbReference>
<feature type="region of interest" description="Disordered" evidence="21">
    <location>
        <begin position="271"/>
        <end position="338"/>
    </location>
</feature>
<keyword evidence="26" id="KW-1185">Reference proteome</keyword>
<feature type="compositionally biased region" description="Polar residues" evidence="21">
    <location>
        <begin position="220"/>
        <end position="237"/>
    </location>
</feature>
<feature type="compositionally biased region" description="Polar residues" evidence="21">
    <location>
        <begin position="55"/>
        <end position="75"/>
    </location>
</feature>
<accession>A0A210PMQ5</accession>
<feature type="compositionally biased region" description="Polar residues" evidence="21">
    <location>
        <begin position="151"/>
        <end position="169"/>
    </location>
</feature>
<evidence type="ECO:0000256" key="19">
    <source>
        <dbReference type="ARBA" id="ARBA00049360"/>
    </source>
</evidence>
<evidence type="ECO:0000256" key="14">
    <source>
        <dbReference type="ARBA" id="ARBA00023235"/>
    </source>
</evidence>
<keyword evidence="9" id="KW-0347">Helicase</keyword>